<evidence type="ECO:0000256" key="4">
    <source>
        <dbReference type="ARBA" id="ARBA00022692"/>
    </source>
</evidence>
<dbReference type="Pfam" id="PF00528">
    <property type="entry name" value="BPD_transp_1"/>
    <property type="match status" value="1"/>
</dbReference>
<comment type="similarity">
    <text evidence="7">Belongs to the binding-protein-dependent transport system permease family.</text>
</comment>
<keyword evidence="2 7" id="KW-0813">Transport</keyword>
<evidence type="ECO:0000256" key="7">
    <source>
        <dbReference type="RuleBase" id="RU363032"/>
    </source>
</evidence>
<sequence>MAANPPTAVRPTPAPQGADGGERPRSAPRTAAGRARFSPTAGAWIQAGFLVLIAAIALVPLVAIFVGTFQDGNDVIRRGMTFDVDLGALSLDNYVLLFTDSGPYFRWFANSLLLTVAQVAGTLLVSSFVAYGFAMYEFRGKTLWFVMVLLVMTVPFEMLMLPLYVQVNDMGLADTYTVIVLPFLAAAVTIFFFRQYFLGIPRELLEAGRVDGVTEYGIFFRIVLPISKPAMAAMAILNGMICWNNFLWPLLVLRTPEKFTLPIGLNTLLTPYGNNYELLIIGAFFSLIPILILFLAFQRFFIEGMTAGAVKG</sequence>
<feature type="region of interest" description="Disordered" evidence="8">
    <location>
        <begin position="1"/>
        <end position="32"/>
    </location>
</feature>
<name>A0ABQ2B608_9MICO</name>
<evidence type="ECO:0000313" key="11">
    <source>
        <dbReference type="Proteomes" id="UP000632535"/>
    </source>
</evidence>
<evidence type="ECO:0000313" key="10">
    <source>
        <dbReference type="EMBL" id="GGI08890.1"/>
    </source>
</evidence>
<dbReference type="CDD" id="cd06261">
    <property type="entry name" value="TM_PBP2"/>
    <property type="match status" value="1"/>
</dbReference>
<dbReference type="InterPro" id="IPR000515">
    <property type="entry name" value="MetI-like"/>
</dbReference>
<evidence type="ECO:0000256" key="2">
    <source>
        <dbReference type="ARBA" id="ARBA00022448"/>
    </source>
</evidence>
<comment type="caution">
    <text evidence="10">The sequence shown here is derived from an EMBL/GenBank/DDBJ whole genome shotgun (WGS) entry which is preliminary data.</text>
</comment>
<feature type="transmembrane region" description="Helical" evidence="7">
    <location>
        <begin position="43"/>
        <end position="66"/>
    </location>
</feature>
<evidence type="ECO:0000256" key="1">
    <source>
        <dbReference type="ARBA" id="ARBA00004651"/>
    </source>
</evidence>
<proteinExistence type="inferred from homology"/>
<dbReference type="InterPro" id="IPR035906">
    <property type="entry name" value="MetI-like_sf"/>
</dbReference>
<keyword evidence="6 7" id="KW-0472">Membrane</keyword>
<gene>
    <name evidence="10" type="primary">araQ</name>
    <name evidence="10" type="ORF">GCM10007368_23430</name>
</gene>
<organism evidence="10 11">
    <name type="scientific">Isoptericola cucumis</name>
    <dbReference type="NCBI Taxonomy" id="1776856"/>
    <lineage>
        <taxon>Bacteria</taxon>
        <taxon>Bacillati</taxon>
        <taxon>Actinomycetota</taxon>
        <taxon>Actinomycetes</taxon>
        <taxon>Micrococcales</taxon>
        <taxon>Promicromonosporaceae</taxon>
        <taxon>Isoptericola</taxon>
    </lineage>
</organism>
<dbReference type="EMBL" id="BMDG01000007">
    <property type="protein sequence ID" value="GGI08890.1"/>
    <property type="molecule type" value="Genomic_DNA"/>
</dbReference>
<evidence type="ECO:0000259" key="9">
    <source>
        <dbReference type="PROSITE" id="PS50928"/>
    </source>
</evidence>
<dbReference type="Proteomes" id="UP000632535">
    <property type="component" value="Unassembled WGS sequence"/>
</dbReference>
<keyword evidence="4 7" id="KW-0812">Transmembrane</keyword>
<keyword evidence="11" id="KW-1185">Reference proteome</keyword>
<dbReference type="Gene3D" id="1.10.3720.10">
    <property type="entry name" value="MetI-like"/>
    <property type="match status" value="1"/>
</dbReference>
<evidence type="ECO:0000256" key="8">
    <source>
        <dbReference type="SAM" id="MobiDB-lite"/>
    </source>
</evidence>
<evidence type="ECO:0000256" key="3">
    <source>
        <dbReference type="ARBA" id="ARBA00022475"/>
    </source>
</evidence>
<reference evidence="11" key="1">
    <citation type="journal article" date="2019" name="Int. J. Syst. Evol. Microbiol.">
        <title>The Global Catalogue of Microorganisms (GCM) 10K type strain sequencing project: providing services to taxonomists for standard genome sequencing and annotation.</title>
        <authorList>
            <consortium name="The Broad Institute Genomics Platform"/>
            <consortium name="The Broad Institute Genome Sequencing Center for Infectious Disease"/>
            <person name="Wu L."/>
            <person name="Ma J."/>
        </authorList>
    </citation>
    <scope>NUCLEOTIDE SEQUENCE [LARGE SCALE GENOMIC DNA]</scope>
    <source>
        <strain evidence="11">CCM 8653</strain>
    </source>
</reference>
<protein>
    <submittedName>
        <fullName evidence="10">L-arabinose transport system permease protein AraQ</fullName>
    </submittedName>
</protein>
<evidence type="ECO:0000256" key="6">
    <source>
        <dbReference type="ARBA" id="ARBA00023136"/>
    </source>
</evidence>
<dbReference type="PANTHER" id="PTHR43744:SF2">
    <property type="entry name" value="ARABINOOLIGOSACCHARIDES TRANSPORT SYSTEM PERMEASE PROTEIN ARAQ"/>
    <property type="match status" value="1"/>
</dbReference>
<feature type="transmembrane region" description="Helical" evidence="7">
    <location>
        <begin position="278"/>
        <end position="297"/>
    </location>
</feature>
<comment type="subcellular location">
    <subcellularLocation>
        <location evidence="1 7">Cell membrane</location>
        <topology evidence="1 7">Multi-pass membrane protein</topology>
    </subcellularLocation>
</comment>
<dbReference type="PROSITE" id="PS50928">
    <property type="entry name" value="ABC_TM1"/>
    <property type="match status" value="1"/>
</dbReference>
<dbReference type="SUPFAM" id="SSF161098">
    <property type="entry name" value="MetI-like"/>
    <property type="match status" value="1"/>
</dbReference>
<feature type="domain" description="ABC transmembrane type-1" evidence="9">
    <location>
        <begin position="108"/>
        <end position="297"/>
    </location>
</feature>
<evidence type="ECO:0000256" key="5">
    <source>
        <dbReference type="ARBA" id="ARBA00022989"/>
    </source>
</evidence>
<feature type="transmembrane region" description="Helical" evidence="7">
    <location>
        <begin position="107"/>
        <end position="131"/>
    </location>
</feature>
<feature type="transmembrane region" description="Helical" evidence="7">
    <location>
        <begin position="143"/>
        <end position="164"/>
    </location>
</feature>
<feature type="transmembrane region" description="Helical" evidence="7">
    <location>
        <begin position="176"/>
        <end position="193"/>
    </location>
</feature>
<keyword evidence="3" id="KW-1003">Cell membrane</keyword>
<accession>A0ABQ2B608</accession>
<dbReference type="RefSeq" id="WP_188523885.1">
    <property type="nucleotide sequence ID" value="NZ_BMDG01000007.1"/>
</dbReference>
<keyword evidence="5 7" id="KW-1133">Transmembrane helix</keyword>
<dbReference type="PANTHER" id="PTHR43744">
    <property type="entry name" value="ABC TRANSPORTER PERMEASE PROTEIN MG189-RELATED-RELATED"/>
    <property type="match status" value="1"/>
</dbReference>